<dbReference type="GO" id="GO:0016020">
    <property type="term" value="C:membrane"/>
    <property type="evidence" value="ECO:0007669"/>
    <property type="project" value="UniProtKB-SubCell"/>
</dbReference>
<feature type="transmembrane region" description="Helical" evidence="5">
    <location>
        <begin position="117"/>
        <end position="144"/>
    </location>
</feature>
<dbReference type="KEGG" id="tol:TOL_1925"/>
<dbReference type="EMBL" id="HF680312">
    <property type="protein sequence ID" value="CCU72339.1"/>
    <property type="molecule type" value="Genomic_DNA"/>
</dbReference>
<evidence type="ECO:0000313" key="7">
    <source>
        <dbReference type="EMBL" id="CCU72339.1"/>
    </source>
</evidence>
<proteinExistence type="predicted"/>
<keyword evidence="4 5" id="KW-0472">Membrane</keyword>
<evidence type="ECO:0000256" key="3">
    <source>
        <dbReference type="ARBA" id="ARBA00022989"/>
    </source>
</evidence>
<dbReference type="HOGENOM" id="CLU_117047_1_0_6"/>
<evidence type="ECO:0000256" key="2">
    <source>
        <dbReference type="ARBA" id="ARBA00022692"/>
    </source>
</evidence>
<organism evidence="7 8">
    <name type="scientific">Thalassolituus oleivorans MIL-1</name>
    <dbReference type="NCBI Taxonomy" id="1298593"/>
    <lineage>
        <taxon>Bacteria</taxon>
        <taxon>Pseudomonadati</taxon>
        <taxon>Pseudomonadota</taxon>
        <taxon>Gammaproteobacteria</taxon>
        <taxon>Oceanospirillales</taxon>
        <taxon>Oceanospirillaceae</taxon>
        <taxon>Thalassolituus</taxon>
    </lineage>
</organism>
<dbReference type="RefSeq" id="WP_015487063.1">
    <property type="nucleotide sequence ID" value="NC_020888.1"/>
</dbReference>
<feature type="transmembrane region" description="Helical" evidence="5">
    <location>
        <begin position="21"/>
        <end position="43"/>
    </location>
</feature>
<gene>
    <name evidence="7" type="ORF">TOL_1925</name>
</gene>
<dbReference type="STRING" id="187493.CN03_08670"/>
<dbReference type="Gene3D" id="1.20.950.20">
    <property type="entry name" value="Transmembrane di-heme cytochromes, Chain C"/>
    <property type="match status" value="1"/>
</dbReference>
<feature type="transmembrane region" description="Helical" evidence="5">
    <location>
        <begin position="164"/>
        <end position="184"/>
    </location>
</feature>
<dbReference type="PATRIC" id="fig|1298593.3.peg.1842"/>
<feature type="domain" description="Cytochrome b561 bacterial/Ni-hydrogenase" evidence="6">
    <location>
        <begin position="15"/>
        <end position="187"/>
    </location>
</feature>
<evidence type="ECO:0000259" key="6">
    <source>
        <dbReference type="Pfam" id="PF01292"/>
    </source>
</evidence>
<dbReference type="Proteomes" id="UP000011866">
    <property type="component" value="Chromosome"/>
</dbReference>
<dbReference type="GO" id="GO:0009055">
    <property type="term" value="F:electron transfer activity"/>
    <property type="evidence" value="ECO:0007669"/>
    <property type="project" value="InterPro"/>
</dbReference>
<keyword evidence="8" id="KW-1185">Reference proteome</keyword>
<feature type="transmembrane region" description="Helical" evidence="5">
    <location>
        <begin position="55"/>
        <end position="78"/>
    </location>
</feature>
<dbReference type="eggNOG" id="ENOG5032QDR">
    <property type="taxonomic scope" value="Bacteria"/>
</dbReference>
<dbReference type="GeneID" id="79176764"/>
<evidence type="ECO:0000256" key="1">
    <source>
        <dbReference type="ARBA" id="ARBA00004141"/>
    </source>
</evidence>
<comment type="subcellular location">
    <subcellularLocation>
        <location evidence="1">Membrane</location>
        <topology evidence="1">Multi-pass membrane protein</topology>
    </subcellularLocation>
</comment>
<name>M5E4B1_9GAMM</name>
<protein>
    <recommendedName>
        <fullName evidence="6">Cytochrome b561 bacterial/Ni-hydrogenase domain-containing protein</fullName>
    </recommendedName>
</protein>
<keyword evidence="2 5" id="KW-0812">Transmembrane</keyword>
<dbReference type="Pfam" id="PF01292">
    <property type="entry name" value="Ni_hydr_CYTB"/>
    <property type="match status" value="1"/>
</dbReference>
<keyword evidence="3 5" id="KW-1133">Transmembrane helix</keyword>
<sequence length="191" mass="21449">MNIFNTTKQYLQERQTRSVSILHVAIIVLISSQLIVSNFMAFSDTGDLSSNTIEFYGTWLHIITGLFLIPVAITFLIVELRRHSLKHFFPYLYGEFTQLGGDIKHLLKFKLPEASDYGIAGSIQGLGLGALFLVLFTGLLWFITWNANLSWSHDIEDVHKLLTGLVQAYMIGHGVMGVLHIFVYSKSLKGG</sequence>
<reference evidence="7 8" key="1">
    <citation type="journal article" date="2013" name="Genome Announc.">
        <title>Genome Sequence of Thalassolituus oleivorans MIL-1 (DSM 14913T).</title>
        <authorList>
            <person name="Golyshin P.N."/>
            <person name="Werner J."/>
            <person name="Chernikova T.N."/>
            <person name="Tran H."/>
            <person name="Ferrer M."/>
            <person name="Yakimov M.M."/>
            <person name="Teeling H."/>
            <person name="Golyshina O.V."/>
        </authorList>
    </citation>
    <scope>NUCLEOTIDE SEQUENCE [LARGE SCALE GENOMIC DNA]</scope>
    <source>
        <strain evidence="7 8">MIL-1</strain>
    </source>
</reference>
<dbReference type="InterPro" id="IPR011577">
    <property type="entry name" value="Cyt_b561_bac/Ni-Hgenase"/>
</dbReference>
<dbReference type="AlphaFoldDB" id="M5E4B1"/>
<evidence type="ECO:0000313" key="8">
    <source>
        <dbReference type="Proteomes" id="UP000011866"/>
    </source>
</evidence>
<evidence type="ECO:0000256" key="5">
    <source>
        <dbReference type="SAM" id="Phobius"/>
    </source>
</evidence>
<evidence type="ECO:0000256" key="4">
    <source>
        <dbReference type="ARBA" id="ARBA00023136"/>
    </source>
</evidence>
<accession>M5E4B1</accession>